<keyword evidence="5" id="KW-0804">Transcription</keyword>
<keyword evidence="10" id="KW-1185">Reference proteome</keyword>
<evidence type="ECO:0000256" key="2">
    <source>
        <dbReference type="ARBA" id="ARBA00022821"/>
    </source>
</evidence>
<evidence type="ECO:0000256" key="4">
    <source>
        <dbReference type="ARBA" id="ARBA00023125"/>
    </source>
</evidence>
<gene>
    <name evidence="9" type="ORF">OLEA9_A119207</name>
</gene>
<dbReference type="PROSITE" id="PS51032">
    <property type="entry name" value="AP2_ERF"/>
    <property type="match status" value="1"/>
</dbReference>
<dbReference type="Pfam" id="PF00847">
    <property type="entry name" value="AP2"/>
    <property type="match status" value="1"/>
</dbReference>
<dbReference type="InterPro" id="IPR001471">
    <property type="entry name" value="AP2/ERF_dom"/>
</dbReference>
<sequence>MQSQLQQEQGNFLLSGAGEPMFSGYSLTREMPETVPTLTQAIPGRSYREWSFRPDPSGAGGSGNIQYSPSSPYSSSSSGSWTGQKRTRDQDYSVTQFPEQVQRIYGGFGESSFSVKTEVAEAGGTGVTPPPTTTVEHQLQPPPPPETSTEEQGERRKKYRGVRQRPWGKWAAEIRDPHKAARVWLGTFETAEAAARAYDEAALRFRGNKAKLNFPETVRNLPPPLPLPQTTTLAAAAAPPPPPPPPAAFFQNQPFQISETARDYWEYSQLLQNTADFQQQQPTSFLEQMFYASSMAATSSNPLQFPSQQQTVNSQSQSQSQTQGNQTQESTPNFPAPPWTSSTHYPSSSS</sequence>
<dbReference type="Gramene" id="OE9A119207T1">
    <property type="protein sequence ID" value="OE9A119207C1"/>
    <property type="gene ID" value="OE9A119207"/>
</dbReference>
<feature type="compositionally biased region" description="Low complexity" evidence="7">
    <location>
        <begin position="67"/>
        <end position="80"/>
    </location>
</feature>
<dbReference type="GO" id="GO:0003700">
    <property type="term" value="F:DNA-binding transcription factor activity"/>
    <property type="evidence" value="ECO:0007669"/>
    <property type="project" value="InterPro"/>
</dbReference>
<keyword evidence="4" id="KW-0238">DNA-binding</keyword>
<evidence type="ECO:0000256" key="1">
    <source>
        <dbReference type="ARBA" id="ARBA00004123"/>
    </source>
</evidence>
<dbReference type="InterPro" id="IPR016177">
    <property type="entry name" value="DNA-bd_dom_sf"/>
</dbReference>
<dbReference type="PANTHER" id="PTHR31190">
    <property type="entry name" value="DNA-BINDING DOMAIN"/>
    <property type="match status" value="1"/>
</dbReference>
<dbReference type="Gene3D" id="3.30.730.10">
    <property type="entry name" value="AP2/ERF domain"/>
    <property type="match status" value="1"/>
</dbReference>
<comment type="caution">
    <text evidence="9">The sequence shown here is derived from an EMBL/GenBank/DDBJ whole genome shotgun (WGS) entry which is preliminary data.</text>
</comment>
<keyword evidence="6" id="KW-0539">Nucleus</keyword>
<feature type="region of interest" description="Disordered" evidence="7">
    <location>
        <begin position="230"/>
        <end position="250"/>
    </location>
</feature>
<dbReference type="SUPFAM" id="SSF54171">
    <property type="entry name" value="DNA-binding domain"/>
    <property type="match status" value="1"/>
</dbReference>
<dbReference type="Proteomes" id="UP000594638">
    <property type="component" value="Unassembled WGS sequence"/>
</dbReference>
<feature type="region of interest" description="Disordered" evidence="7">
    <location>
        <begin position="120"/>
        <end position="163"/>
    </location>
</feature>
<dbReference type="FunFam" id="3.30.730.10:FF:000001">
    <property type="entry name" value="Ethylene-responsive transcription factor 2"/>
    <property type="match status" value="1"/>
</dbReference>
<dbReference type="Gramene" id="OE9A119207T2">
    <property type="protein sequence ID" value="OE9A119207C2"/>
    <property type="gene ID" value="OE9A119207"/>
</dbReference>
<name>A0A8S0PFK3_OLEEU</name>
<keyword evidence="2" id="KW-0611">Plant defense</keyword>
<feature type="compositionally biased region" description="Pro residues" evidence="7">
    <location>
        <begin position="238"/>
        <end position="247"/>
    </location>
</feature>
<feature type="region of interest" description="Disordered" evidence="7">
    <location>
        <begin position="299"/>
        <end position="350"/>
    </location>
</feature>
<dbReference type="GO" id="GO:0005634">
    <property type="term" value="C:nucleus"/>
    <property type="evidence" value="ECO:0007669"/>
    <property type="project" value="UniProtKB-SubCell"/>
</dbReference>
<evidence type="ECO:0000256" key="6">
    <source>
        <dbReference type="ARBA" id="ARBA00023242"/>
    </source>
</evidence>
<evidence type="ECO:0000256" key="3">
    <source>
        <dbReference type="ARBA" id="ARBA00023015"/>
    </source>
</evidence>
<dbReference type="InterPro" id="IPR036955">
    <property type="entry name" value="AP2/ERF_dom_sf"/>
</dbReference>
<dbReference type="InterPro" id="IPR044808">
    <property type="entry name" value="ERF_plant"/>
</dbReference>
<dbReference type="GO" id="GO:0003677">
    <property type="term" value="F:DNA binding"/>
    <property type="evidence" value="ECO:0007669"/>
    <property type="project" value="UniProtKB-KW"/>
</dbReference>
<dbReference type="AlphaFoldDB" id="A0A8S0PFK3"/>
<accession>A0A8S0PFK3</accession>
<comment type="subcellular location">
    <subcellularLocation>
        <location evidence="1">Nucleus</location>
    </subcellularLocation>
</comment>
<keyword evidence="3" id="KW-0805">Transcription regulation</keyword>
<dbReference type="GO" id="GO:0006952">
    <property type="term" value="P:defense response"/>
    <property type="evidence" value="ECO:0007669"/>
    <property type="project" value="UniProtKB-KW"/>
</dbReference>
<feature type="region of interest" description="Disordered" evidence="7">
    <location>
        <begin position="23"/>
        <end position="95"/>
    </location>
</feature>
<evidence type="ECO:0000313" key="10">
    <source>
        <dbReference type="Proteomes" id="UP000594638"/>
    </source>
</evidence>
<reference evidence="9 10" key="1">
    <citation type="submission" date="2019-12" db="EMBL/GenBank/DDBJ databases">
        <authorList>
            <person name="Alioto T."/>
            <person name="Alioto T."/>
            <person name="Gomez Garrido J."/>
        </authorList>
    </citation>
    <scope>NUCLEOTIDE SEQUENCE [LARGE SCALE GENOMIC DNA]</scope>
</reference>
<protein>
    <submittedName>
        <fullName evidence="9">Ethylene-responsive transcription factor ABR1-like</fullName>
    </submittedName>
</protein>
<dbReference type="CDD" id="cd00018">
    <property type="entry name" value="AP2"/>
    <property type="match status" value="1"/>
</dbReference>
<dbReference type="PANTHER" id="PTHR31190:SF473">
    <property type="entry name" value="OS05G0437100 PROTEIN"/>
    <property type="match status" value="1"/>
</dbReference>
<evidence type="ECO:0000313" key="9">
    <source>
        <dbReference type="EMBL" id="CAA2943406.1"/>
    </source>
</evidence>
<proteinExistence type="predicted"/>
<dbReference type="GO" id="GO:0009873">
    <property type="term" value="P:ethylene-activated signaling pathway"/>
    <property type="evidence" value="ECO:0007669"/>
    <property type="project" value="InterPro"/>
</dbReference>
<dbReference type="OrthoDB" id="1930739at2759"/>
<feature type="domain" description="AP2/ERF" evidence="8">
    <location>
        <begin position="158"/>
        <end position="215"/>
    </location>
</feature>
<feature type="compositionally biased region" description="Low complexity" evidence="7">
    <location>
        <begin position="307"/>
        <end position="331"/>
    </location>
</feature>
<organism evidence="9 10">
    <name type="scientific">Olea europaea subsp. europaea</name>
    <dbReference type="NCBI Taxonomy" id="158383"/>
    <lineage>
        <taxon>Eukaryota</taxon>
        <taxon>Viridiplantae</taxon>
        <taxon>Streptophyta</taxon>
        <taxon>Embryophyta</taxon>
        <taxon>Tracheophyta</taxon>
        <taxon>Spermatophyta</taxon>
        <taxon>Magnoliopsida</taxon>
        <taxon>eudicotyledons</taxon>
        <taxon>Gunneridae</taxon>
        <taxon>Pentapetalae</taxon>
        <taxon>asterids</taxon>
        <taxon>lamiids</taxon>
        <taxon>Lamiales</taxon>
        <taxon>Oleaceae</taxon>
        <taxon>Oleeae</taxon>
        <taxon>Olea</taxon>
    </lineage>
</organism>
<feature type="compositionally biased region" description="Low complexity" evidence="7">
    <location>
        <begin position="339"/>
        <end position="350"/>
    </location>
</feature>
<evidence type="ECO:0000259" key="8">
    <source>
        <dbReference type="PROSITE" id="PS51032"/>
    </source>
</evidence>
<evidence type="ECO:0000256" key="7">
    <source>
        <dbReference type="SAM" id="MobiDB-lite"/>
    </source>
</evidence>
<dbReference type="PRINTS" id="PR00367">
    <property type="entry name" value="ETHRSPELEMNT"/>
</dbReference>
<dbReference type="EMBL" id="CACTIH010000054">
    <property type="protein sequence ID" value="CAA2943406.1"/>
    <property type="molecule type" value="Genomic_DNA"/>
</dbReference>
<evidence type="ECO:0000256" key="5">
    <source>
        <dbReference type="ARBA" id="ARBA00023163"/>
    </source>
</evidence>
<dbReference type="SMART" id="SM00380">
    <property type="entry name" value="AP2"/>
    <property type="match status" value="1"/>
</dbReference>